<accession>A0A9W8QKA6</accession>
<comment type="similarity">
    <text evidence="1">Belongs to the ustYa family.</text>
</comment>
<keyword evidence="2" id="KW-0812">Transmembrane</keyword>
<dbReference type="InterPro" id="IPR021765">
    <property type="entry name" value="UstYa-like"/>
</dbReference>
<dbReference type="Pfam" id="PF11807">
    <property type="entry name" value="UstYa"/>
    <property type="match status" value="1"/>
</dbReference>
<dbReference type="RefSeq" id="XP_056056572.1">
    <property type="nucleotide sequence ID" value="XM_056201962.1"/>
</dbReference>
<reference evidence="3" key="1">
    <citation type="journal article" date="2023" name="Access Microbiol">
        <title>De-novo genome assembly for Akanthomyces muscarius, a biocontrol agent of insect agricultural pests.</title>
        <authorList>
            <person name="Erdos Z."/>
            <person name="Studholme D.J."/>
            <person name="Raymond B."/>
            <person name="Sharma M."/>
        </authorList>
    </citation>
    <scope>NUCLEOTIDE SEQUENCE</scope>
    <source>
        <strain evidence="3">Ve6</strain>
    </source>
</reference>
<gene>
    <name evidence="3" type="ORF">LMH87_008740</name>
</gene>
<organism evidence="3 4">
    <name type="scientific">Akanthomyces muscarius</name>
    <name type="common">Entomopathogenic fungus</name>
    <name type="synonym">Lecanicillium muscarium</name>
    <dbReference type="NCBI Taxonomy" id="2231603"/>
    <lineage>
        <taxon>Eukaryota</taxon>
        <taxon>Fungi</taxon>
        <taxon>Dikarya</taxon>
        <taxon>Ascomycota</taxon>
        <taxon>Pezizomycotina</taxon>
        <taxon>Sordariomycetes</taxon>
        <taxon>Hypocreomycetidae</taxon>
        <taxon>Hypocreales</taxon>
        <taxon>Cordycipitaceae</taxon>
        <taxon>Akanthomyces</taxon>
    </lineage>
</organism>
<evidence type="ECO:0000256" key="2">
    <source>
        <dbReference type="SAM" id="Phobius"/>
    </source>
</evidence>
<keyword evidence="4" id="KW-1185">Reference proteome</keyword>
<proteinExistence type="inferred from homology"/>
<evidence type="ECO:0000313" key="3">
    <source>
        <dbReference type="EMBL" id="KAJ4158205.1"/>
    </source>
</evidence>
<feature type="transmembrane region" description="Helical" evidence="2">
    <location>
        <begin position="40"/>
        <end position="60"/>
    </location>
</feature>
<keyword evidence="2" id="KW-1133">Transmembrane helix</keyword>
<evidence type="ECO:0000256" key="1">
    <source>
        <dbReference type="ARBA" id="ARBA00035112"/>
    </source>
</evidence>
<dbReference type="Proteomes" id="UP001144673">
    <property type="component" value="Unassembled WGS sequence"/>
</dbReference>
<evidence type="ECO:0000313" key="4">
    <source>
        <dbReference type="Proteomes" id="UP001144673"/>
    </source>
</evidence>
<evidence type="ECO:0008006" key="5">
    <source>
        <dbReference type="Google" id="ProtNLM"/>
    </source>
</evidence>
<keyword evidence="2" id="KW-0472">Membrane</keyword>
<dbReference type="EMBL" id="JAJHUN010000006">
    <property type="protein sequence ID" value="KAJ4158205.1"/>
    <property type="molecule type" value="Genomic_DNA"/>
</dbReference>
<dbReference type="GO" id="GO:0043386">
    <property type="term" value="P:mycotoxin biosynthetic process"/>
    <property type="evidence" value="ECO:0007669"/>
    <property type="project" value="InterPro"/>
</dbReference>
<protein>
    <recommendedName>
        <fullName evidence="5">Tat pathway signal sequence</fullName>
    </recommendedName>
</protein>
<comment type="caution">
    <text evidence="3">The sequence shown here is derived from an EMBL/GenBank/DDBJ whole genome shotgun (WGS) entry which is preliminary data.</text>
</comment>
<dbReference type="PANTHER" id="PTHR33365:SF7">
    <property type="entry name" value="TAT PATHWAY SIGNAL SEQUENCE"/>
    <property type="match status" value="1"/>
</dbReference>
<dbReference type="PANTHER" id="PTHR33365">
    <property type="entry name" value="YALI0B05434P"/>
    <property type="match status" value="1"/>
</dbReference>
<dbReference type="AlphaFoldDB" id="A0A9W8QKA6"/>
<dbReference type="GeneID" id="80895899"/>
<sequence length="268" mass="31023">MENAALTRRKTVDGSESGDSFLDEEEIRNVRSRRASQKQWWIGFLIIHSIILAIYVGTALRMQGQLTTLRKHGLQLVQSPASEALEWSETTFVENSFSHGPFSGYPRDEINQNWHDLINAENIIVEPEIIARLGREDIALADPEGRGYLGTLNVYHQLHCIKRLWQYTYPEVYRKNQTAAQAEADRLHKEHCFDFLRQSIMCLADVGIITYQWSDDRLVPIANSTTHQCANWKKLDDWTKKRTVDMMKPGWLIHPTKGYAYKDGDHQH</sequence>
<name>A0A9W8QKA6_AKAMU</name>
<dbReference type="KEGG" id="amus:LMH87_008740"/>